<dbReference type="KEGG" id="ali:AZOLI_1737"/>
<protein>
    <submittedName>
        <fullName evidence="2">Uncharacterized protein</fullName>
    </submittedName>
</protein>
<feature type="region of interest" description="Disordered" evidence="1">
    <location>
        <begin position="1"/>
        <end position="70"/>
    </location>
</feature>
<dbReference type="STRING" id="862719.AZOLI_1737"/>
<sequence length="95" mass="9326">MTPGKPGAIPPHGAGDAGQNLPGYGRSLPGSAGQDSPVPAAGLVRQGDGRQARDPEGAAGSRGAESGRGWALRGRAVADCRAGPIKNRAETATTG</sequence>
<dbReference type="AlphaFoldDB" id="G7Z5F6"/>
<evidence type="ECO:0000256" key="1">
    <source>
        <dbReference type="SAM" id="MobiDB-lite"/>
    </source>
</evidence>
<keyword evidence="3" id="KW-1185">Reference proteome</keyword>
<feature type="compositionally biased region" description="Basic and acidic residues" evidence="1">
    <location>
        <begin position="47"/>
        <end position="56"/>
    </location>
</feature>
<evidence type="ECO:0000313" key="3">
    <source>
        <dbReference type="Proteomes" id="UP000005667"/>
    </source>
</evidence>
<evidence type="ECO:0000313" key="2">
    <source>
        <dbReference type="EMBL" id="CBS87009.1"/>
    </source>
</evidence>
<name>G7Z5F6_AZOL4</name>
<gene>
    <name evidence="2" type="ordered locus">AZOLI_1737</name>
</gene>
<accession>G7Z5F6</accession>
<dbReference type="EMBL" id="FQ311868">
    <property type="protein sequence ID" value="CBS87009.1"/>
    <property type="molecule type" value="Genomic_DNA"/>
</dbReference>
<proteinExistence type="predicted"/>
<dbReference type="Proteomes" id="UP000005667">
    <property type="component" value="Chromosome"/>
</dbReference>
<reference evidence="3" key="1">
    <citation type="journal article" date="2011" name="PLoS Genet.">
        <title>Azospirillum genomes reveal transition of bacteria from aquatic to terrestrial environments.</title>
        <authorList>
            <person name="Wisniewski-Dye F."/>
            <person name="Borziak K."/>
            <person name="Khalsa-Moyers G."/>
            <person name="Alexandre G."/>
            <person name="Sukharnikov L.O."/>
            <person name="Wuichet K."/>
            <person name="Hurst G.B."/>
            <person name="McDonald W.H."/>
            <person name="Robertson J.S."/>
            <person name="Barbe V."/>
            <person name="Calteau A."/>
            <person name="Rouy Z."/>
            <person name="Mangenot S."/>
            <person name="Prigent-Combaret C."/>
            <person name="Normand P."/>
            <person name="Boyer M."/>
            <person name="Siguier P."/>
            <person name="Dessaux Y."/>
            <person name="Elmerich C."/>
            <person name="Condemine G."/>
            <person name="Krishnen G."/>
            <person name="Kennedy I."/>
            <person name="Paterson A.H."/>
            <person name="Gonzalez V."/>
            <person name="Mavingui P."/>
            <person name="Zhulin I.B."/>
        </authorList>
    </citation>
    <scope>NUCLEOTIDE SEQUENCE [LARGE SCALE GENOMIC DNA]</scope>
    <source>
        <strain evidence="3">4B</strain>
    </source>
</reference>
<dbReference type="HOGENOM" id="CLU_2366816_0_0_5"/>
<feature type="compositionally biased region" description="Low complexity" evidence="1">
    <location>
        <begin position="57"/>
        <end position="69"/>
    </location>
</feature>
<organism evidence="2 3">
    <name type="scientific">Azospirillum lipoferum (strain 4B)</name>
    <dbReference type="NCBI Taxonomy" id="862719"/>
    <lineage>
        <taxon>Bacteria</taxon>
        <taxon>Pseudomonadati</taxon>
        <taxon>Pseudomonadota</taxon>
        <taxon>Alphaproteobacteria</taxon>
        <taxon>Rhodospirillales</taxon>
        <taxon>Azospirillaceae</taxon>
        <taxon>Azospirillum</taxon>
    </lineage>
</organism>